<accession>A0A9P7Q7M5</accession>
<gene>
    <name evidence="1" type="ORF">E4U13_004877</name>
</gene>
<dbReference type="EMBL" id="SRQM01000039">
    <property type="protein sequence ID" value="KAG6121350.1"/>
    <property type="molecule type" value="Genomic_DNA"/>
</dbReference>
<name>A0A9P7Q7M5_9HYPO</name>
<proteinExistence type="predicted"/>
<dbReference type="InterPro" id="IPR011333">
    <property type="entry name" value="SKP1/BTB/POZ_sf"/>
</dbReference>
<organism evidence="1 2">
    <name type="scientific">Claviceps humidiphila</name>
    <dbReference type="NCBI Taxonomy" id="1294629"/>
    <lineage>
        <taxon>Eukaryota</taxon>
        <taxon>Fungi</taxon>
        <taxon>Dikarya</taxon>
        <taxon>Ascomycota</taxon>
        <taxon>Pezizomycotina</taxon>
        <taxon>Sordariomycetes</taxon>
        <taxon>Hypocreomycetidae</taxon>
        <taxon>Hypocreales</taxon>
        <taxon>Clavicipitaceae</taxon>
        <taxon>Claviceps</taxon>
    </lineage>
</organism>
<protein>
    <recommendedName>
        <fullName evidence="3">BTB domain-containing protein</fullName>
    </recommendedName>
</protein>
<dbReference type="AlphaFoldDB" id="A0A9P7Q7M5"/>
<dbReference type="Proteomes" id="UP000732380">
    <property type="component" value="Unassembled WGS sequence"/>
</dbReference>
<comment type="caution">
    <text evidence="1">The sequence shown here is derived from an EMBL/GenBank/DDBJ whole genome shotgun (WGS) entry which is preliminary data.</text>
</comment>
<dbReference type="Gene3D" id="3.30.710.10">
    <property type="entry name" value="Potassium Channel Kv1.1, Chain A"/>
    <property type="match status" value="1"/>
</dbReference>
<evidence type="ECO:0000313" key="2">
    <source>
        <dbReference type="Proteomes" id="UP000732380"/>
    </source>
</evidence>
<evidence type="ECO:0008006" key="3">
    <source>
        <dbReference type="Google" id="ProtNLM"/>
    </source>
</evidence>
<keyword evidence="2" id="KW-1185">Reference proteome</keyword>
<reference evidence="1 2" key="1">
    <citation type="journal article" date="2020" name="bioRxiv">
        <title>Whole genome comparisons of ergot fungi reveals the divergence and evolution of species within the genus Claviceps are the result of varying mechanisms driving genome evolution and host range expansion.</title>
        <authorList>
            <person name="Wyka S.A."/>
            <person name="Mondo S.J."/>
            <person name="Liu M."/>
            <person name="Dettman J."/>
            <person name="Nalam V."/>
            <person name="Broders K.D."/>
        </authorList>
    </citation>
    <scope>NUCLEOTIDE SEQUENCE [LARGE SCALE GENOMIC DNA]</scope>
    <source>
        <strain evidence="1 2">LM576</strain>
    </source>
</reference>
<evidence type="ECO:0000313" key="1">
    <source>
        <dbReference type="EMBL" id="KAG6121350.1"/>
    </source>
</evidence>
<sequence length="168" mass="18730">MEYHELDPKGDIILTLRHQNLQSFPGTIEVADSQVIERTASGPGDIDSVRFRLSSEHLIRASPVFKAMITGPWKESLAFSAATEKHSAESPDEDALPEITTTGWDKKAFLLLLEILHGWHKHALPDVDACMLVNICVMVDYYQCHKAVEGFADAWIGCIMDTFPLSYG</sequence>